<comment type="caution">
    <text evidence="2">The sequence shown here is derived from an EMBL/GenBank/DDBJ whole genome shotgun (WGS) entry which is preliminary data.</text>
</comment>
<gene>
    <name evidence="2" type="ORF">Q0590_34320</name>
</gene>
<evidence type="ECO:0000313" key="3">
    <source>
        <dbReference type="Proteomes" id="UP001168528"/>
    </source>
</evidence>
<accession>A0ABT8RH16</accession>
<protein>
    <recommendedName>
        <fullName evidence="4">DUF998 domain-containing protein</fullName>
    </recommendedName>
</protein>
<organism evidence="2 3">
    <name type="scientific">Rhodocytophaga aerolata</name>
    <dbReference type="NCBI Taxonomy" id="455078"/>
    <lineage>
        <taxon>Bacteria</taxon>
        <taxon>Pseudomonadati</taxon>
        <taxon>Bacteroidota</taxon>
        <taxon>Cytophagia</taxon>
        <taxon>Cytophagales</taxon>
        <taxon>Rhodocytophagaceae</taxon>
        <taxon>Rhodocytophaga</taxon>
    </lineage>
</organism>
<feature type="transmembrane region" description="Helical" evidence="1">
    <location>
        <begin position="57"/>
        <end position="82"/>
    </location>
</feature>
<evidence type="ECO:0000256" key="1">
    <source>
        <dbReference type="SAM" id="Phobius"/>
    </source>
</evidence>
<keyword evidence="3" id="KW-1185">Reference proteome</keyword>
<feature type="transmembrane region" description="Helical" evidence="1">
    <location>
        <begin position="153"/>
        <end position="176"/>
    </location>
</feature>
<evidence type="ECO:0000313" key="2">
    <source>
        <dbReference type="EMBL" id="MDO1451402.1"/>
    </source>
</evidence>
<dbReference type="RefSeq" id="WP_302042200.1">
    <property type="nucleotide sequence ID" value="NZ_JAUKPO010000058.1"/>
</dbReference>
<sequence>MFQLFLQQCKAQAKFLLILLGTAILLVAFLGWVSVHLGIPFNSFTRDPAAIFHANPFMGVLSNLGILLWCVAATCCLFAFLLRKQHQHFQAFSSFYYYSGLLSCLLLFDDLFMLHEEVFPHMLGVPELAVYGSYFILILLYLLVFLKRILQTHFLLLLVAFSFFAGSVIVDLLPVFPFPHLLEDGCKFLGILSWAAYFMHSSLNHVKTAVTSHKKAKLSVGKGQVTVIN</sequence>
<evidence type="ECO:0008006" key="4">
    <source>
        <dbReference type="Google" id="ProtNLM"/>
    </source>
</evidence>
<proteinExistence type="predicted"/>
<feature type="transmembrane region" description="Helical" evidence="1">
    <location>
        <begin position="128"/>
        <end position="146"/>
    </location>
</feature>
<dbReference type="Proteomes" id="UP001168528">
    <property type="component" value="Unassembled WGS sequence"/>
</dbReference>
<feature type="transmembrane region" description="Helical" evidence="1">
    <location>
        <begin position="89"/>
        <end position="108"/>
    </location>
</feature>
<keyword evidence="1" id="KW-0812">Transmembrane</keyword>
<reference evidence="2" key="1">
    <citation type="submission" date="2023-07" db="EMBL/GenBank/DDBJ databases">
        <title>The genome sequence of Rhodocytophaga aerolata KACC 12507.</title>
        <authorList>
            <person name="Zhang X."/>
        </authorList>
    </citation>
    <scope>NUCLEOTIDE SEQUENCE</scope>
    <source>
        <strain evidence="2">KACC 12507</strain>
    </source>
</reference>
<name>A0ABT8RH16_9BACT</name>
<keyword evidence="1" id="KW-0472">Membrane</keyword>
<feature type="transmembrane region" description="Helical" evidence="1">
    <location>
        <begin position="15"/>
        <end position="37"/>
    </location>
</feature>
<keyword evidence="1" id="KW-1133">Transmembrane helix</keyword>
<dbReference type="EMBL" id="JAUKPO010000058">
    <property type="protein sequence ID" value="MDO1451402.1"/>
    <property type="molecule type" value="Genomic_DNA"/>
</dbReference>